<evidence type="ECO:0000313" key="2">
    <source>
        <dbReference type="Proteomes" id="UP000240830"/>
    </source>
</evidence>
<accession>A0A2H9TMB7</accession>
<dbReference type="EMBL" id="MTSL01000095">
    <property type="protein sequence ID" value="PJF18918.1"/>
    <property type="molecule type" value="Genomic_DNA"/>
</dbReference>
<sequence length="972" mass="108311">MSPNPSFVLGSRLQSLASDCSDHTTQYGRFWGEVLQKINLGNQDAVWAAYQHWESRPASFTKGISRAGAEAIVIHAVGAPECKISGSLRPHSSLFHDFTLEEVATLRPEVYAVFMESFDLIQLQTVSADSLERLAGYYESLPLNLNWIMMVQDIPYNWFTGEFGNRLFAALHAHGLLYRLPFTTLSSLLSTERFCSLLKAEYIGFVETLKYPLDLLSAECVAQIQNLDSVALAPEAVRAMNPAAFSKVRGDLHPGTILEMSEQQQVLFNYNEFGFQAMDRAGRINWQDLLSTVDNLRILPRIFEPYDIAYPIPEISLTKEIFSALAEHSPAIAGRLLAVLPVLPDDILSLCDPDVLDSLRAYRCLQPISSGIDVLGVLYHHLNSRQIIENLPSDCCEKLGLEDYVRYKWIRASLSRECRAKLHFKTDPDAIKQAPELADESRMAELLAEEPRYLATENELEDLVMDIVWTPCKAFPHPNVECSQGLLPVLSDHEPLSGEWIDVEVYRYVSKGSTPISKVIMLAGGPGASVLHFETLTNQVLSNTNGSVAVYHYEHRGIGKCGFRSDHIYSRPLHDIISTAPFDMECLTVENAALDVSLFAKAIEHDFPAADTRIGLFGVSYGAALAHHAVQLFPNMFDFAVIAGVPPIPGETGIRSYNGLLLHCQMDEFCKSKIGTVADFEAVIKEVASNRHLNECTEYLHERLNLEEQWTVGTKIQSIGDQLVSEPAEAMTARYLLPTIKATFDCLSVGAYKRAFHNVMDARTSIYTPAPLKRLTGHHGQFETNHTILDVVSLDYRLKDMKFNLTKAQEDCLELFPILGYARAAYGAYSRVGECLAGRRISQIKPAVTGKTTFVVVQNLLDLVTPFGAGRELFAKIEAPHKWFIRMNNLQHRYPNALMGNLIQRVALGESSILDSLQATIDATDVPIPNFWELPDLPEIGGIWDLVSSIEHKVEALILPPSIVKMGSIKVL</sequence>
<comment type="caution">
    <text evidence="1">The sequence shown here is derived from an EMBL/GenBank/DDBJ whole genome shotgun (WGS) entry which is preliminary data.</text>
</comment>
<evidence type="ECO:0000313" key="1">
    <source>
        <dbReference type="EMBL" id="PJF18918.1"/>
    </source>
</evidence>
<protein>
    <submittedName>
        <fullName evidence="1">Hydrolase, alpha/beta hydrolase fold family</fullName>
    </submittedName>
</protein>
<dbReference type="GO" id="GO:0016787">
    <property type="term" value="F:hydrolase activity"/>
    <property type="evidence" value="ECO:0007669"/>
    <property type="project" value="UniProtKB-KW"/>
</dbReference>
<name>A0A2H9TMB7_9FUNG</name>
<proteinExistence type="predicted"/>
<dbReference type="OrthoDB" id="427735at2759"/>
<dbReference type="InterPro" id="IPR029058">
    <property type="entry name" value="AB_hydrolase_fold"/>
</dbReference>
<reference evidence="1 2" key="1">
    <citation type="submission" date="2016-10" db="EMBL/GenBank/DDBJ databases">
        <title>The genome of Paramicrosporidium saccamoebae is the missing link in understanding Cryptomycota and Microsporidia evolution.</title>
        <authorList>
            <person name="Quandt C.A."/>
            <person name="Beaudet D."/>
            <person name="Corsaro D."/>
            <person name="Michel R."/>
            <person name="Corradi N."/>
            <person name="James T."/>
        </authorList>
    </citation>
    <scope>NUCLEOTIDE SEQUENCE [LARGE SCALE GENOMIC DNA]</scope>
    <source>
        <strain evidence="1 2">KSL3</strain>
    </source>
</reference>
<dbReference type="STRING" id="1246581.A0A2H9TMB7"/>
<dbReference type="AlphaFoldDB" id="A0A2H9TMB7"/>
<organism evidence="1 2">
    <name type="scientific">Paramicrosporidium saccamoebae</name>
    <dbReference type="NCBI Taxonomy" id="1246581"/>
    <lineage>
        <taxon>Eukaryota</taxon>
        <taxon>Fungi</taxon>
        <taxon>Fungi incertae sedis</taxon>
        <taxon>Cryptomycota</taxon>
        <taxon>Cryptomycota incertae sedis</taxon>
        <taxon>Paramicrosporidium</taxon>
    </lineage>
</organism>
<keyword evidence="2" id="KW-1185">Reference proteome</keyword>
<dbReference type="Proteomes" id="UP000240830">
    <property type="component" value="Unassembled WGS sequence"/>
</dbReference>
<dbReference type="SUPFAM" id="SSF53474">
    <property type="entry name" value="alpha/beta-Hydrolases"/>
    <property type="match status" value="1"/>
</dbReference>
<keyword evidence="1" id="KW-0378">Hydrolase</keyword>
<gene>
    <name evidence="1" type="ORF">PSACC_01251</name>
</gene>
<dbReference type="Gene3D" id="3.40.50.1820">
    <property type="entry name" value="alpha/beta hydrolase"/>
    <property type="match status" value="1"/>
</dbReference>